<protein>
    <submittedName>
        <fullName evidence="1">Uncharacterized protein</fullName>
    </submittedName>
</protein>
<evidence type="ECO:0000313" key="1">
    <source>
        <dbReference type="EMBL" id="GAA3892120.1"/>
    </source>
</evidence>
<reference evidence="2" key="1">
    <citation type="journal article" date="2019" name="Int. J. Syst. Evol. Microbiol.">
        <title>The Global Catalogue of Microorganisms (GCM) 10K type strain sequencing project: providing services to taxonomists for standard genome sequencing and annotation.</title>
        <authorList>
            <consortium name="The Broad Institute Genomics Platform"/>
            <consortium name="The Broad Institute Genome Sequencing Center for Infectious Disease"/>
            <person name="Wu L."/>
            <person name="Ma J."/>
        </authorList>
    </citation>
    <scope>NUCLEOTIDE SEQUENCE [LARGE SCALE GENOMIC DNA]</scope>
    <source>
        <strain evidence="2">JCM 17021</strain>
    </source>
</reference>
<name>A0ABP7KZP3_9MICO</name>
<gene>
    <name evidence="1" type="ORF">GCM10022381_37300</name>
</gene>
<keyword evidence="2" id="KW-1185">Reference proteome</keyword>
<sequence>MTMLSPADPSIAVVVTSVVDTEPDVSILVGPEKGRFAFGIRTMERTGTRMDESGFVSGIVDDAPAMARMAVQEFGLAAVDESTPRDMLPDLMQKIADDAADVDWAKWEFTRIEVDGVGFALRVRQMAPGFVAIADLGRFVVTMRGRELPEDRRFTLKRQVSAPGPNWPID</sequence>
<organism evidence="1 2">
    <name type="scientific">Leifsonia kafniensis</name>
    <dbReference type="NCBI Taxonomy" id="475957"/>
    <lineage>
        <taxon>Bacteria</taxon>
        <taxon>Bacillati</taxon>
        <taxon>Actinomycetota</taxon>
        <taxon>Actinomycetes</taxon>
        <taxon>Micrococcales</taxon>
        <taxon>Microbacteriaceae</taxon>
        <taxon>Leifsonia</taxon>
    </lineage>
</organism>
<proteinExistence type="predicted"/>
<dbReference type="EMBL" id="BAABCN010000016">
    <property type="protein sequence ID" value="GAA3892120.1"/>
    <property type="molecule type" value="Genomic_DNA"/>
</dbReference>
<evidence type="ECO:0000313" key="2">
    <source>
        <dbReference type="Proteomes" id="UP001501803"/>
    </source>
</evidence>
<dbReference type="Proteomes" id="UP001501803">
    <property type="component" value="Unassembled WGS sequence"/>
</dbReference>
<dbReference type="RefSeq" id="WP_345069377.1">
    <property type="nucleotide sequence ID" value="NZ_BAABCN010000016.1"/>
</dbReference>
<accession>A0ABP7KZP3</accession>
<comment type="caution">
    <text evidence="1">The sequence shown here is derived from an EMBL/GenBank/DDBJ whole genome shotgun (WGS) entry which is preliminary data.</text>
</comment>